<dbReference type="SUPFAM" id="SSF52172">
    <property type="entry name" value="CheY-like"/>
    <property type="match status" value="1"/>
</dbReference>
<dbReference type="eggNOG" id="COG2205">
    <property type="taxonomic scope" value="Bacteria"/>
</dbReference>
<dbReference type="SUPFAM" id="SSF55874">
    <property type="entry name" value="ATPase domain of HSP90 chaperone/DNA topoisomerase II/histidine kinase"/>
    <property type="match status" value="1"/>
</dbReference>
<feature type="domain" description="PAC" evidence="17">
    <location>
        <begin position="429"/>
        <end position="482"/>
    </location>
</feature>
<evidence type="ECO:0000256" key="4">
    <source>
        <dbReference type="ARBA" id="ARBA00022475"/>
    </source>
</evidence>
<dbReference type="OrthoDB" id="9806821at2"/>
<evidence type="ECO:0000256" key="10">
    <source>
        <dbReference type="ARBA" id="ARBA00023012"/>
    </source>
</evidence>
<feature type="region of interest" description="Disordered" evidence="13">
    <location>
        <begin position="158"/>
        <end position="181"/>
    </location>
</feature>
<dbReference type="Pfam" id="PF13185">
    <property type="entry name" value="GAF_2"/>
    <property type="match status" value="2"/>
</dbReference>
<dbReference type="GO" id="GO:0005524">
    <property type="term" value="F:ATP binding"/>
    <property type="evidence" value="ECO:0007669"/>
    <property type="project" value="UniProtKB-KW"/>
</dbReference>
<dbReference type="eggNOG" id="COG2203">
    <property type="taxonomic scope" value="Bacteria"/>
</dbReference>
<dbReference type="Gene3D" id="3.30.565.10">
    <property type="entry name" value="Histidine kinase-like ATPase, C-terminal domain"/>
    <property type="match status" value="1"/>
</dbReference>
<keyword evidence="4" id="KW-1003">Cell membrane</keyword>
<evidence type="ECO:0000256" key="9">
    <source>
        <dbReference type="ARBA" id="ARBA00022840"/>
    </source>
</evidence>
<dbReference type="Pfam" id="PF00512">
    <property type="entry name" value="HisKA"/>
    <property type="match status" value="1"/>
</dbReference>
<dbReference type="CDD" id="cd00082">
    <property type="entry name" value="HisKA"/>
    <property type="match status" value="1"/>
</dbReference>
<evidence type="ECO:0000313" key="18">
    <source>
        <dbReference type="EMBL" id="EYF04795.1"/>
    </source>
</evidence>
<dbReference type="SMART" id="SM00387">
    <property type="entry name" value="HATPase_c"/>
    <property type="match status" value="1"/>
</dbReference>
<dbReference type="InterPro" id="IPR013656">
    <property type="entry name" value="PAS_4"/>
</dbReference>
<dbReference type="InterPro" id="IPR029016">
    <property type="entry name" value="GAF-like_dom_sf"/>
</dbReference>
<dbReference type="CDD" id="cd00130">
    <property type="entry name" value="PAS"/>
    <property type="match status" value="1"/>
</dbReference>
<evidence type="ECO:0000256" key="12">
    <source>
        <dbReference type="PROSITE-ProRule" id="PRU00169"/>
    </source>
</evidence>
<keyword evidence="11" id="KW-0472">Membrane</keyword>
<dbReference type="Pfam" id="PF02518">
    <property type="entry name" value="HATPase_c"/>
    <property type="match status" value="1"/>
</dbReference>
<dbReference type="SUPFAM" id="SSF55781">
    <property type="entry name" value="GAF domain-like"/>
    <property type="match status" value="3"/>
</dbReference>
<dbReference type="PANTHER" id="PTHR43547">
    <property type="entry name" value="TWO-COMPONENT HISTIDINE KINASE"/>
    <property type="match status" value="1"/>
</dbReference>
<feature type="compositionally biased region" description="Basic and acidic residues" evidence="13">
    <location>
        <begin position="170"/>
        <end position="181"/>
    </location>
</feature>
<dbReference type="PROSITE" id="PS50110">
    <property type="entry name" value="RESPONSE_REGULATORY"/>
    <property type="match status" value="1"/>
</dbReference>
<dbReference type="InterPro" id="IPR011006">
    <property type="entry name" value="CheY-like_superfamily"/>
</dbReference>
<dbReference type="PRINTS" id="PR00344">
    <property type="entry name" value="BCTRLSENSOR"/>
</dbReference>
<dbReference type="EMBL" id="ASRX01000029">
    <property type="protein sequence ID" value="EYF04795.1"/>
    <property type="molecule type" value="Genomic_DNA"/>
</dbReference>
<dbReference type="InterPro" id="IPR001789">
    <property type="entry name" value="Sig_transdc_resp-reg_receiver"/>
</dbReference>
<dbReference type="Gene3D" id="3.30.450.20">
    <property type="entry name" value="PAS domain"/>
    <property type="match status" value="2"/>
</dbReference>
<evidence type="ECO:0000259" key="14">
    <source>
        <dbReference type="PROSITE" id="PS50109"/>
    </source>
</evidence>
<dbReference type="SMART" id="SM00388">
    <property type="entry name" value="HisKA"/>
    <property type="match status" value="1"/>
</dbReference>
<dbReference type="PANTHER" id="PTHR43547:SF2">
    <property type="entry name" value="HYBRID SIGNAL TRANSDUCTION HISTIDINE KINASE C"/>
    <property type="match status" value="1"/>
</dbReference>
<dbReference type="SMART" id="SM00448">
    <property type="entry name" value="REC"/>
    <property type="match status" value="1"/>
</dbReference>
<dbReference type="Proteomes" id="UP000019678">
    <property type="component" value="Unassembled WGS sequence"/>
</dbReference>
<feature type="domain" description="PAS" evidence="16">
    <location>
        <begin position="352"/>
        <end position="425"/>
    </location>
</feature>
<evidence type="ECO:0000256" key="3">
    <source>
        <dbReference type="ARBA" id="ARBA00012438"/>
    </source>
</evidence>
<dbReference type="SUPFAM" id="SSF47384">
    <property type="entry name" value="Homodimeric domain of signal transducing histidine kinase"/>
    <property type="match status" value="1"/>
</dbReference>
<dbReference type="FunFam" id="3.30.565.10:FF:000023">
    <property type="entry name" value="PAS domain-containing sensor histidine kinase"/>
    <property type="match status" value="1"/>
</dbReference>
<organism evidence="18 19">
    <name type="scientific">Chondromyces apiculatus DSM 436</name>
    <dbReference type="NCBI Taxonomy" id="1192034"/>
    <lineage>
        <taxon>Bacteria</taxon>
        <taxon>Pseudomonadati</taxon>
        <taxon>Myxococcota</taxon>
        <taxon>Polyangia</taxon>
        <taxon>Polyangiales</taxon>
        <taxon>Polyangiaceae</taxon>
        <taxon>Chondromyces</taxon>
    </lineage>
</organism>
<dbReference type="PROSITE" id="PS50112">
    <property type="entry name" value="PAS"/>
    <property type="match status" value="1"/>
</dbReference>
<dbReference type="Pfam" id="PF01590">
    <property type="entry name" value="GAF"/>
    <property type="match status" value="1"/>
</dbReference>
<dbReference type="InterPro" id="IPR003594">
    <property type="entry name" value="HATPase_dom"/>
</dbReference>
<dbReference type="GO" id="GO:0000155">
    <property type="term" value="F:phosphorelay sensor kinase activity"/>
    <property type="evidence" value="ECO:0007669"/>
    <property type="project" value="InterPro"/>
</dbReference>
<feature type="domain" description="Histidine kinase" evidence="14">
    <location>
        <begin position="845"/>
        <end position="1062"/>
    </location>
</feature>
<reference evidence="18 19" key="1">
    <citation type="submission" date="2013-05" db="EMBL/GenBank/DDBJ databases">
        <title>Genome assembly of Chondromyces apiculatus DSM 436.</title>
        <authorList>
            <person name="Sharma G."/>
            <person name="Khatri I."/>
            <person name="Kaur C."/>
            <person name="Mayilraj S."/>
            <person name="Subramanian S."/>
        </authorList>
    </citation>
    <scope>NUCLEOTIDE SEQUENCE [LARGE SCALE GENOMIC DNA]</scope>
    <source>
        <strain evidence="18 19">DSM 436</strain>
    </source>
</reference>
<feature type="modified residue" description="4-aspartylphosphate" evidence="12">
    <location>
        <position position="1135"/>
    </location>
</feature>
<evidence type="ECO:0000259" key="17">
    <source>
        <dbReference type="PROSITE" id="PS50113"/>
    </source>
</evidence>
<dbReference type="AlphaFoldDB" id="A0A017T7K5"/>
<dbReference type="InterPro" id="IPR000014">
    <property type="entry name" value="PAS"/>
</dbReference>
<dbReference type="InterPro" id="IPR035965">
    <property type="entry name" value="PAS-like_dom_sf"/>
</dbReference>
<dbReference type="SMART" id="SM00065">
    <property type="entry name" value="GAF"/>
    <property type="match status" value="3"/>
</dbReference>
<dbReference type="InterPro" id="IPR000700">
    <property type="entry name" value="PAS-assoc_C"/>
</dbReference>
<gene>
    <name evidence="18" type="ORF">CAP_3821</name>
</gene>
<feature type="domain" description="Response regulatory" evidence="15">
    <location>
        <begin position="1086"/>
        <end position="1204"/>
    </location>
</feature>
<proteinExistence type="predicted"/>
<keyword evidence="8" id="KW-0418">Kinase</keyword>
<dbReference type="InterPro" id="IPR036890">
    <property type="entry name" value="HATPase_C_sf"/>
</dbReference>
<dbReference type="Gene3D" id="1.10.287.130">
    <property type="match status" value="1"/>
</dbReference>
<evidence type="ECO:0000256" key="13">
    <source>
        <dbReference type="SAM" id="MobiDB-lite"/>
    </source>
</evidence>
<evidence type="ECO:0000256" key="11">
    <source>
        <dbReference type="ARBA" id="ARBA00023136"/>
    </source>
</evidence>
<dbReference type="GO" id="GO:0005886">
    <property type="term" value="C:plasma membrane"/>
    <property type="evidence" value="ECO:0007669"/>
    <property type="project" value="UniProtKB-SubCell"/>
</dbReference>
<dbReference type="InterPro" id="IPR003018">
    <property type="entry name" value="GAF"/>
</dbReference>
<evidence type="ECO:0000259" key="15">
    <source>
        <dbReference type="PROSITE" id="PS50110"/>
    </source>
</evidence>
<dbReference type="CDD" id="cd16922">
    <property type="entry name" value="HATPase_EvgS-ArcB-TorS-like"/>
    <property type="match status" value="1"/>
</dbReference>
<protein>
    <recommendedName>
        <fullName evidence="3">histidine kinase</fullName>
        <ecNumber evidence="3">2.7.13.3</ecNumber>
    </recommendedName>
</protein>
<name>A0A017T7K5_9BACT</name>
<keyword evidence="10" id="KW-0902">Two-component regulatory system</keyword>
<dbReference type="Pfam" id="PF00072">
    <property type="entry name" value="Response_reg"/>
    <property type="match status" value="1"/>
</dbReference>
<dbReference type="InterPro" id="IPR005467">
    <property type="entry name" value="His_kinase_dom"/>
</dbReference>
<accession>A0A017T7K5</accession>
<keyword evidence="19" id="KW-1185">Reference proteome</keyword>
<dbReference type="PROSITE" id="PS50109">
    <property type="entry name" value="HIS_KIN"/>
    <property type="match status" value="1"/>
</dbReference>
<keyword evidence="6" id="KW-0808">Transferase</keyword>
<dbReference type="InterPro" id="IPR003661">
    <property type="entry name" value="HisK_dim/P_dom"/>
</dbReference>
<dbReference type="eggNOG" id="COG0784">
    <property type="taxonomic scope" value="Bacteria"/>
</dbReference>
<keyword evidence="5 12" id="KW-0597">Phosphoprotein</keyword>
<keyword evidence="7" id="KW-0547">Nucleotide-binding</keyword>
<dbReference type="SUPFAM" id="SSF55785">
    <property type="entry name" value="PYP-like sensor domain (PAS domain)"/>
    <property type="match status" value="1"/>
</dbReference>
<dbReference type="EC" id="2.7.13.3" evidence="3"/>
<dbReference type="InterPro" id="IPR036097">
    <property type="entry name" value="HisK_dim/P_sf"/>
</dbReference>
<dbReference type="Gene3D" id="3.30.450.40">
    <property type="match status" value="3"/>
</dbReference>
<evidence type="ECO:0000256" key="1">
    <source>
        <dbReference type="ARBA" id="ARBA00000085"/>
    </source>
</evidence>
<evidence type="ECO:0000256" key="8">
    <source>
        <dbReference type="ARBA" id="ARBA00022777"/>
    </source>
</evidence>
<dbReference type="PROSITE" id="PS50113">
    <property type="entry name" value="PAC"/>
    <property type="match status" value="1"/>
</dbReference>
<evidence type="ECO:0000259" key="16">
    <source>
        <dbReference type="PROSITE" id="PS50112"/>
    </source>
</evidence>
<comment type="catalytic activity">
    <reaction evidence="1">
        <text>ATP + protein L-histidine = ADP + protein N-phospho-L-histidine.</text>
        <dbReference type="EC" id="2.7.13.3"/>
    </reaction>
</comment>
<comment type="subcellular location">
    <subcellularLocation>
        <location evidence="2">Cell membrane</location>
    </subcellularLocation>
</comment>
<dbReference type="RefSeq" id="WP_052375525.1">
    <property type="nucleotide sequence ID" value="NZ_ASRX01000029.1"/>
</dbReference>
<evidence type="ECO:0000256" key="7">
    <source>
        <dbReference type="ARBA" id="ARBA00022741"/>
    </source>
</evidence>
<evidence type="ECO:0000256" key="5">
    <source>
        <dbReference type="ARBA" id="ARBA00022553"/>
    </source>
</evidence>
<dbReference type="InterPro" id="IPR004358">
    <property type="entry name" value="Sig_transdc_His_kin-like_C"/>
</dbReference>
<comment type="caution">
    <text evidence="18">The sequence shown here is derived from an EMBL/GenBank/DDBJ whole genome shotgun (WGS) entry which is preliminary data.</text>
</comment>
<evidence type="ECO:0000313" key="19">
    <source>
        <dbReference type="Proteomes" id="UP000019678"/>
    </source>
</evidence>
<dbReference type="Gene3D" id="3.40.50.2300">
    <property type="match status" value="1"/>
</dbReference>
<keyword evidence="9" id="KW-0067">ATP-binding</keyword>
<dbReference type="NCBIfam" id="TIGR00229">
    <property type="entry name" value="sensory_box"/>
    <property type="match status" value="1"/>
</dbReference>
<sequence length="1214" mass="130740">MLGLVHPPQPLSPVQETLLRALALLNGRARCFRFTALHLFGRARGSTVFDRAHVGAPLSTEASPTAALDALVRRAGKAWSTEDASVDPRLARQTLPALTHRAYAGVPLRDDAGTTLGVLCHFDEGPARLDEGEHEVLTDAARELAAWLSTLSISERALGSPQTDVGPRAQPEDERARSDRLEREHSLLLSLDAAVSRALVARVPLRESLQRALDVLVQKLDVALARIWTLNDAGDVLVLQASAGQSTRTDGAHAQVLVGMSEIGEIAASRTPRLRNQVTGDPATSGPDWALDEGAGAFAGYPLIVDEGLVGVFTVVARAPFSSATLLALDTLSASFAQAIERRQIYERLRLRERWLSTTLTSIGDAVITTDEYGLVTYLNPVASALTGWSTEEAKGHLLDEIFAIFNEHSGVPAESPVNKALREGRIVGLASHTVLRHRDGRLTAIEDSAAAIHMPDGPLTGVVLVFRDATAAREASAERDRLLAREQKARREADYHRDTVAALIEAAPIAFTTWKGPQHVYETANDLSLQYLRRGREIIGKPFAEVVPELPPDHPIFGRFDEVYRTGKPYLDPELHLTLSGEDGLQERVYAFHLIATRGMGGHVDGLMACIVDTTAVVRAREEISRERDRASALAAQEMRIRAFAEEARDRNEFLLGVARALGEGLERDTILQRLVDTIAPRRADAASVWILGPQRALSCAACAPPGAHLFAPEEAPASPGRRATSLPVQHVADTGRALVLDDIPEWAWSRAAEGSPDLPDATPPLDFQHGIYLPIQRRKEVFAVLAVTNRSGRPFAEADLTIFKAVARHTALALDNARLYGETLRLRKAAEHATLAKDQFLAGVSHDLRNPLGTILGWTDLLRRKAYDAAQVAKGLDVIERNAKAQVQLIEDLLDVSRITSGKMKLELSTQDVHEALDTALDAARLAAGARRVNLAVSVEPDVGAIAVDPDRFRQVVWNLVSNAVKFTPAGGTVRVSARRETSHLVLVVADTGRGIAAEFLPHVFGRFEQAEPGTQRASGLGLGLAIVRHIVELHGGTVQVESEGEGKGTRFTVRLPIRAAIRPSDLAPDEGPGQVPCLLGGVRVLAVDDDPDAREVVTAILQRAGATVIAAGSVAEAFTSFRRERPAVIVSDIGMPHEDGSSLLRQVRALPEPQGGRVPAVALTALAHAKDRVDVLSAGFSSHVAKPVEAEELVLVIASLLGLPIPGDVAH</sequence>
<evidence type="ECO:0000256" key="6">
    <source>
        <dbReference type="ARBA" id="ARBA00022679"/>
    </source>
</evidence>
<dbReference type="Pfam" id="PF08448">
    <property type="entry name" value="PAS_4"/>
    <property type="match status" value="2"/>
</dbReference>
<evidence type="ECO:0000256" key="2">
    <source>
        <dbReference type="ARBA" id="ARBA00004236"/>
    </source>
</evidence>
<dbReference type="STRING" id="1192034.CAP_3821"/>